<keyword evidence="3 8" id="KW-1134">Transmembrane beta strand</keyword>
<dbReference type="InterPro" id="IPR036942">
    <property type="entry name" value="Beta-barrel_TonB_sf"/>
</dbReference>
<feature type="signal peptide" evidence="10">
    <location>
        <begin position="1"/>
        <end position="27"/>
    </location>
</feature>
<feature type="domain" description="TonB-dependent receptor-like beta-barrel" evidence="11">
    <location>
        <begin position="289"/>
        <end position="755"/>
    </location>
</feature>
<dbReference type="GO" id="GO:0033214">
    <property type="term" value="P:siderophore-iron import into cell"/>
    <property type="evidence" value="ECO:0007669"/>
    <property type="project" value="TreeGrafter"/>
</dbReference>
<evidence type="ECO:0000256" key="4">
    <source>
        <dbReference type="ARBA" id="ARBA00022692"/>
    </source>
</evidence>
<sequence length="785" mass="84791">MKHTSKVVASATIVGCVALASQMNALAQTGEVTPPAEAVPVSESVISSDEMLSPLSVVGSEDQIFELVGSAAYIADQVFRSQNYQNVNRILARVPGVYVREEDGFGNFPNISMRGANGERSEKVTMMEDGILTAPAPYSAPAAYYSPRAARMSGIEILKGSSQVRFGPQTTGGVINYLSTPIPDNGPDAAPATTTAKGGKAVAAAPQTDSANSVPNFYWRSTFGTDNTFFNHGYFGDTAYTDAGAFGYLLELHQHSTDGFRDIDGGGDSGFMLIEPMLKLSWSPNTAMNQRFEFKYGYSDFDADETYLGLSEKDVRENPYRRYSGTKFDNIKSKQHRTYLKYQFEPTDNSRFEVAGYYNQFKRNWYKIRKADGESMATVLANPALYPSSFAALTGEGSDAPTTLGIRTNNRTYKSYGVQAAGDVDFTTGDVAHTLGFGARLHYDEIKRFQRDDVINRSTSGAFTGIDRGADGSGGNREQDSTALALWIEDSITIGNLTLRPGVRYETIDQSYTDYASDSSFTKTDGADGNIHYWAPGIGFNYALSDSNRLFGGVYKGYSTPGPRATLKGGVDFEESLGYELGLRNRGQTVAAEIAGFYSDFDNLIGSDAGLGDSSATNAGAADVYGIEALVSYDALGNSTSGYSLPLYASATWTQTEMKSSLNSDNDLYSGAFPGAEIPYVPEWKLAGGIGFSTGQWGVNLDASFVSEAFGTASNLDRPDTTSLQGKIDDALVFDLSAHYQLTENVRLLAGVQNLFDETYIVSRAPEGPRNGAPRQLYGGLEMTF</sequence>
<feature type="domain" description="TonB-dependent receptor plug" evidence="12">
    <location>
        <begin position="67"/>
        <end position="174"/>
    </location>
</feature>
<name>A0A7T7JBN7_9BACT</name>
<dbReference type="InterPro" id="IPR037066">
    <property type="entry name" value="Plug_dom_sf"/>
</dbReference>
<keyword evidence="13" id="KW-0675">Receptor</keyword>
<dbReference type="GO" id="GO:0009279">
    <property type="term" value="C:cell outer membrane"/>
    <property type="evidence" value="ECO:0007669"/>
    <property type="project" value="UniProtKB-SubCell"/>
</dbReference>
<evidence type="ECO:0000259" key="11">
    <source>
        <dbReference type="Pfam" id="PF00593"/>
    </source>
</evidence>
<keyword evidence="7 8" id="KW-0998">Cell outer membrane</keyword>
<gene>
    <name evidence="13" type="ORF">G3M56_011175</name>
</gene>
<dbReference type="KEGG" id="soa:G3M56_011175"/>
<dbReference type="Proteomes" id="UP000475117">
    <property type="component" value="Chromosome"/>
</dbReference>
<evidence type="ECO:0000259" key="12">
    <source>
        <dbReference type="Pfam" id="PF07715"/>
    </source>
</evidence>
<evidence type="ECO:0000256" key="8">
    <source>
        <dbReference type="PROSITE-ProRule" id="PRU01360"/>
    </source>
</evidence>
<dbReference type="PROSITE" id="PS52016">
    <property type="entry name" value="TONB_DEPENDENT_REC_3"/>
    <property type="match status" value="1"/>
</dbReference>
<keyword evidence="10" id="KW-0732">Signal</keyword>
<dbReference type="InterPro" id="IPR039426">
    <property type="entry name" value="TonB-dep_rcpt-like"/>
</dbReference>
<organism evidence="13 14">
    <name type="scientific">Sulfuriroseicoccus oceanibius</name>
    <dbReference type="NCBI Taxonomy" id="2707525"/>
    <lineage>
        <taxon>Bacteria</taxon>
        <taxon>Pseudomonadati</taxon>
        <taxon>Verrucomicrobiota</taxon>
        <taxon>Verrucomicrobiia</taxon>
        <taxon>Verrucomicrobiales</taxon>
        <taxon>Verrucomicrobiaceae</taxon>
        <taxon>Sulfuriroseicoccus</taxon>
    </lineage>
</organism>
<evidence type="ECO:0000256" key="7">
    <source>
        <dbReference type="ARBA" id="ARBA00023237"/>
    </source>
</evidence>
<dbReference type="RefSeq" id="WP_235203402.1">
    <property type="nucleotide sequence ID" value="NZ_CP066776.1"/>
</dbReference>
<keyword evidence="14" id="KW-1185">Reference proteome</keyword>
<keyword evidence="6 8" id="KW-0472">Membrane</keyword>
<dbReference type="InterPro" id="IPR000531">
    <property type="entry name" value="Beta-barrel_TonB"/>
</dbReference>
<dbReference type="Pfam" id="PF07715">
    <property type="entry name" value="Plug"/>
    <property type="match status" value="1"/>
</dbReference>
<keyword evidence="5 9" id="KW-0798">TonB box</keyword>
<dbReference type="InterPro" id="IPR012910">
    <property type="entry name" value="Plug_dom"/>
</dbReference>
<evidence type="ECO:0000256" key="5">
    <source>
        <dbReference type="ARBA" id="ARBA00023077"/>
    </source>
</evidence>
<dbReference type="Pfam" id="PF00593">
    <property type="entry name" value="TonB_dep_Rec_b-barrel"/>
    <property type="match status" value="1"/>
</dbReference>
<comment type="subcellular location">
    <subcellularLocation>
        <location evidence="1 8">Cell outer membrane</location>
        <topology evidence="1 8">Multi-pass membrane protein</topology>
    </subcellularLocation>
</comment>
<evidence type="ECO:0000256" key="10">
    <source>
        <dbReference type="SAM" id="SignalP"/>
    </source>
</evidence>
<dbReference type="PANTHER" id="PTHR30442:SF0">
    <property type="entry name" value="FE(3+) DICITRATE TRANSPORT PROTEIN FECA"/>
    <property type="match status" value="1"/>
</dbReference>
<dbReference type="Gene3D" id="2.40.170.20">
    <property type="entry name" value="TonB-dependent receptor, beta-barrel domain"/>
    <property type="match status" value="1"/>
</dbReference>
<accession>A0A7T7JBN7</accession>
<dbReference type="AlphaFoldDB" id="A0A7T7JBN7"/>
<feature type="chain" id="PRO_5030835435" evidence="10">
    <location>
        <begin position="28"/>
        <end position="785"/>
    </location>
</feature>
<dbReference type="Gene3D" id="2.170.130.10">
    <property type="entry name" value="TonB-dependent receptor, plug domain"/>
    <property type="match status" value="1"/>
</dbReference>
<evidence type="ECO:0000256" key="3">
    <source>
        <dbReference type="ARBA" id="ARBA00022452"/>
    </source>
</evidence>
<evidence type="ECO:0000256" key="2">
    <source>
        <dbReference type="ARBA" id="ARBA00022448"/>
    </source>
</evidence>
<evidence type="ECO:0000256" key="9">
    <source>
        <dbReference type="RuleBase" id="RU003357"/>
    </source>
</evidence>
<dbReference type="PANTHER" id="PTHR30442">
    <property type="entry name" value="IRON III DICITRATE TRANSPORT PROTEIN FECA"/>
    <property type="match status" value="1"/>
</dbReference>
<keyword evidence="4 8" id="KW-0812">Transmembrane</keyword>
<dbReference type="SUPFAM" id="SSF56935">
    <property type="entry name" value="Porins"/>
    <property type="match status" value="1"/>
</dbReference>
<evidence type="ECO:0000256" key="6">
    <source>
        <dbReference type="ARBA" id="ARBA00023136"/>
    </source>
</evidence>
<evidence type="ECO:0000313" key="13">
    <source>
        <dbReference type="EMBL" id="QQL44442.1"/>
    </source>
</evidence>
<dbReference type="EMBL" id="CP066776">
    <property type="protein sequence ID" value="QQL44442.1"/>
    <property type="molecule type" value="Genomic_DNA"/>
</dbReference>
<proteinExistence type="inferred from homology"/>
<evidence type="ECO:0000256" key="1">
    <source>
        <dbReference type="ARBA" id="ARBA00004571"/>
    </source>
</evidence>
<reference evidence="13 14" key="1">
    <citation type="submission" date="2020-12" db="EMBL/GenBank/DDBJ databases">
        <title>Sulforoseuscoccus oceanibium gen. nov., sp. nov., a representative of the phylum Verrucomicrobia with special cytoplasmic membrane, and proposal of Sulforoseuscoccusaceae fam. nov.</title>
        <authorList>
            <person name="Xi F."/>
        </authorList>
    </citation>
    <scope>NUCLEOTIDE SEQUENCE [LARGE SCALE GENOMIC DNA]</scope>
    <source>
        <strain evidence="13 14">T37</strain>
    </source>
</reference>
<keyword evidence="2 8" id="KW-0813">Transport</keyword>
<evidence type="ECO:0000313" key="14">
    <source>
        <dbReference type="Proteomes" id="UP000475117"/>
    </source>
</evidence>
<comment type="similarity">
    <text evidence="8 9">Belongs to the TonB-dependent receptor family.</text>
</comment>
<protein>
    <submittedName>
        <fullName evidence="13">TonB-dependent receptor</fullName>
    </submittedName>
</protein>